<feature type="domain" description="SRR1-like" evidence="1">
    <location>
        <begin position="15"/>
        <end position="74"/>
    </location>
</feature>
<dbReference type="Pfam" id="PF07985">
    <property type="entry name" value="SRR1"/>
    <property type="match status" value="1"/>
</dbReference>
<accession>A0A3S5ATS9</accession>
<dbReference type="AlphaFoldDB" id="A0A3S5ATS9"/>
<sequence length="85" mass="9357">MDQLPCSPVPLAGVDILCLGLGNPAVEASSLKQLALLDLLIEQEPRLNRAGARLYDPVFRRTARRLIEYLGMEASLLMVFCLSMV</sequence>
<dbReference type="Proteomes" id="UP000784294">
    <property type="component" value="Unassembled WGS sequence"/>
</dbReference>
<protein>
    <recommendedName>
        <fullName evidence="1">SRR1-like domain-containing protein</fullName>
    </recommendedName>
</protein>
<dbReference type="OrthoDB" id="551431at2759"/>
<reference evidence="2" key="1">
    <citation type="submission" date="2018-11" db="EMBL/GenBank/DDBJ databases">
        <authorList>
            <consortium name="Pathogen Informatics"/>
        </authorList>
    </citation>
    <scope>NUCLEOTIDE SEQUENCE</scope>
</reference>
<dbReference type="InterPro" id="IPR012942">
    <property type="entry name" value="SRR1-like"/>
</dbReference>
<keyword evidence="3" id="KW-1185">Reference proteome</keyword>
<evidence type="ECO:0000313" key="2">
    <source>
        <dbReference type="EMBL" id="VEL31858.1"/>
    </source>
</evidence>
<name>A0A3S5ATS9_9PLAT</name>
<evidence type="ECO:0000313" key="3">
    <source>
        <dbReference type="Proteomes" id="UP000784294"/>
    </source>
</evidence>
<organism evidence="2 3">
    <name type="scientific">Protopolystoma xenopodis</name>
    <dbReference type="NCBI Taxonomy" id="117903"/>
    <lineage>
        <taxon>Eukaryota</taxon>
        <taxon>Metazoa</taxon>
        <taxon>Spiralia</taxon>
        <taxon>Lophotrochozoa</taxon>
        <taxon>Platyhelminthes</taxon>
        <taxon>Monogenea</taxon>
        <taxon>Polyopisthocotylea</taxon>
        <taxon>Polystomatidea</taxon>
        <taxon>Polystomatidae</taxon>
        <taxon>Protopolystoma</taxon>
    </lineage>
</organism>
<comment type="caution">
    <text evidence="2">The sequence shown here is derived from an EMBL/GenBank/DDBJ whole genome shotgun (WGS) entry which is preliminary data.</text>
</comment>
<gene>
    <name evidence="2" type="ORF">PXEA_LOCUS25298</name>
</gene>
<evidence type="ECO:0000259" key="1">
    <source>
        <dbReference type="Pfam" id="PF07985"/>
    </source>
</evidence>
<dbReference type="EMBL" id="CAAALY010127318">
    <property type="protein sequence ID" value="VEL31858.1"/>
    <property type="molecule type" value="Genomic_DNA"/>
</dbReference>
<proteinExistence type="predicted"/>